<evidence type="ECO:0000256" key="1">
    <source>
        <dbReference type="SAM" id="MobiDB-lite"/>
    </source>
</evidence>
<feature type="compositionally biased region" description="Basic and acidic residues" evidence="1">
    <location>
        <begin position="125"/>
        <end position="138"/>
    </location>
</feature>
<dbReference type="Proteomes" id="UP000295334">
    <property type="component" value="Unassembled WGS sequence"/>
</dbReference>
<proteinExistence type="predicted"/>
<feature type="signal peptide" evidence="2">
    <location>
        <begin position="1"/>
        <end position="22"/>
    </location>
</feature>
<feature type="chain" id="PRO_5020692512" evidence="2">
    <location>
        <begin position="23"/>
        <end position="146"/>
    </location>
</feature>
<evidence type="ECO:0000313" key="3">
    <source>
        <dbReference type="EMBL" id="TCJ19047.1"/>
    </source>
</evidence>
<organism evidence="3 4">
    <name type="scientific">Flaviaesturariibacter flavus</name>
    <dbReference type="NCBI Taxonomy" id="2502780"/>
    <lineage>
        <taxon>Bacteria</taxon>
        <taxon>Pseudomonadati</taxon>
        <taxon>Bacteroidota</taxon>
        <taxon>Chitinophagia</taxon>
        <taxon>Chitinophagales</taxon>
        <taxon>Chitinophagaceae</taxon>
        <taxon>Flaviaestuariibacter</taxon>
    </lineage>
</organism>
<evidence type="ECO:0000256" key="2">
    <source>
        <dbReference type="SAM" id="SignalP"/>
    </source>
</evidence>
<reference evidence="3 4" key="1">
    <citation type="submission" date="2019-03" db="EMBL/GenBank/DDBJ databases">
        <authorList>
            <person name="Kim M.K.M."/>
        </authorList>
    </citation>
    <scope>NUCLEOTIDE SEQUENCE [LARGE SCALE GENOMIC DNA]</scope>
    <source>
        <strain evidence="3 4">17J68-12</strain>
    </source>
</reference>
<dbReference type="OrthoDB" id="681124at2"/>
<dbReference type="AlphaFoldDB" id="A0A4R1BP14"/>
<accession>A0A4R1BP14</accession>
<dbReference type="PROSITE" id="PS51257">
    <property type="entry name" value="PROKAR_LIPOPROTEIN"/>
    <property type="match status" value="1"/>
</dbReference>
<dbReference type="EMBL" id="SJZI01000002">
    <property type="protein sequence ID" value="TCJ19047.1"/>
    <property type="molecule type" value="Genomic_DNA"/>
</dbReference>
<comment type="caution">
    <text evidence="3">The sequence shown here is derived from an EMBL/GenBank/DDBJ whole genome shotgun (WGS) entry which is preliminary data.</text>
</comment>
<name>A0A4R1BP14_9BACT</name>
<gene>
    <name evidence="3" type="ORF">EPD60_01120</name>
</gene>
<feature type="region of interest" description="Disordered" evidence="1">
    <location>
        <begin position="94"/>
        <end position="146"/>
    </location>
</feature>
<dbReference type="RefSeq" id="WP_131445982.1">
    <property type="nucleotide sequence ID" value="NZ_SJZI01000002.1"/>
</dbReference>
<keyword evidence="4" id="KW-1185">Reference proteome</keyword>
<keyword evidence="2" id="KW-0732">Signal</keyword>
<sequence>MKNTFFRSTVAAALLAVGVVGCAPLQQGSGDYYDPAPSVSSAPTRIWVDDPYRPGSSILMERDPYSGRYFPVASPYSNYGRVYGSPYGSYDPYYGSGGSYGRPRGSRRGGSYRPAQPAPTQQQREQAREGEQRRRDAANEILGRKQ</sequence>
<protein>
    <submittedName>
        <fullName evidence="3">Uncharacterized protein</fullName>
    </submittedName>
</protein>
<evidence type="ECO:0000313" key="4">
    <source>
        <dbReference type="Proteomes" id="UP000295334"/>
    </source>
</evidence>
<feature type="compositionally biased region" description="Low complexity" evidence="1">
    <location>
        <begin position="109"/>
        <end position="124"/>
    </location>
</feature>